<protein>
    <submittedName>
        <fullName evidence="2">Heme transporter CcmB</fullName>
    </submittedName>
</protein>
<evidence type="ECO:0000313" key="2">
    <source>
        <dbReference type="EMBL" id="HJG27844.1"/>
    </source>
</evidence>
<keyword evidence="1" id="KW-0472">Membrane</keyword>
<dbReference type="EMBL" id="DYVE01000110">
    <property type="protein sequence ID" value="HJG27844.1"/>
    <property type="molecule type" value="Genomic_DNA"/>
</dbReference>
<reference evidence="2" key="2">
    <citation type="submission" date="2021-09" db="EMBL/GenBank/DDBJ databases">
        <authorList>
            <person name="Gilroy R."/>
        </authorList>
    </citation>
    <scope>NUCLEOTIDE SEQUENCE</scope>
    <source>
        <strain evidence="2">ChiBcec21-2208</strain>
    </source>
</reference>
<sequence length="113" mass="12464">MKRLLHWLLLISFVVTLSVPLTGLIVHKLASAVFLPLCLVHAAVYRRRLGPRRWALLGGVVLAFGSGVLSLVLEELPLVLALHKVISITCVFFLAIHIFVFALRCGRKEDAAV</sequence>
<dbReference type="Proteomes" id="UP000782880">
    <property type="component" value="Unassembled WGS sequence"/>
</dbReference>
<evidence type="ECO:0000256" key="1">
    <source>
        <dbReference type="SAM" id="Phobius"/>
    </source>
</evidence>
<keyword evidence="1" id="KW-0812">Transmembrane</keyword>
<keyword evidence="1" id="KW-1133">Transmembrane helix</keyword>
<evidence type="ECO:0000313" key="3">
    <source>
        <dbReference type="Proteomes" id="UP000782880"/>
    </source>
</evidence>
<comment type="caution">
    <text evidence="2">The sequence shown here is derived from an EMBL/GenBank/DDBJ whole genome shotgun (WGS) entry which is preliminary data.</text>
</comment>
<name>A0A921IJC7_9FIRM</name>
<organism evidence="2 3">
    <name type="scientific">Subdoligranulum variabile</name>
    <dbReference type="NCBI Taxonomy" id="214851"/>
    <lineage>
        <taxon>Bacteria</taxon>
        <taxon>Bacillati</taxon>
        <taxon>Bacillota</taxon>
        <taxon>Clostridia</taxon>
        <taxon>Eubacteriales</taxon>
        <taxon>Oscillospiraceae</taxon>
        <taxon>Subdoligranulum</taxon>
    </lineage>
</organism>
<dbReference type="AlphaFoldDB" id="A0A921IJC7"/>
<proteinExistence type="predicted"/>
<accession>A0A921IJC7</accession>
<feature type="transmembrane region" description="Helical" evidence="1">
    <location>
        <begin position="85"/>
        <end position="103"/>
    </location>
</feature>
<reference evidence="2" key="1">
    <citation type="journal article" date="2021" name="PeerJ">
        <title>Extensive microbial diversity within the chicken gut microbiome revealed by metagenomics and culture.</title>
        <authorList>
            <person name="Gilroy R."/>
            <person name="Ravi A."/>
            <person name="Getino M."/>
            <person name="Pursley I."/>
            <person name="Horton D.L."/>
            <person name="Alikhan N.F."/>
            <person name="Baker D."/>
            <person name="Gharbi K."/>
            <person name="Hall N."/>
            <person name="Watson M."/>
            <person name="Adriaenssens E.M."/>
            <person name="Foster-Nyarko E."/>
            <person name="Jarju S."/>
            <person name="Secka A."/>
            <person name="Antonio M."/>
            <person name="Oren A."/>
            <person name="Chaudhuri R.R."/>
            <person name="La Ragione R."/>
            <person name="Hildebrand F."/>
            <person name="Pallen M.J."/>
        </authorList>
    </citation>
    <scope>NUCLEOTIDE SEQUENCE</scope>
    <source>
        <strain evidence="2">ChiBcec21-2208</strain>
    </source>
</reference>
<feature type="transmembrane region" description="Helical" evidence="1">
    <location>
        <begin position="54"/>
        <end position="73"/>
    </location>
</feature>
<gene>
    <name evidence="2" type="ORF">K8V20_04255</name>
</gene>